<accession>A0A9D3XSU4</accession>
<evidence type="ECO:0000256" key="1">
    <source>
        <dbReference type="SAM" id="Phobius"/>
    </source>
</evidence>
<dbReference type="Proteomes" id="UP000827986">
    <property type="component" value="Unassembled WGS sequence"/>
</dbReference>
<feature type="transmembrane region" description="Helical" evidence="1">
    <location>
        <begin position="79"/>
        <end position="101"/>
    </location>
</feature>
<name>A0A9D3XSU4_9SAUR</name>
<gene>
    <name evidence="2" type="ORF">KIL84_018227</name>
</gene>
<keyword evidence="3" id="KW-1185">Reference proteome</keyword>
<keyword evidence="1" id="KW-0472">Membrane</keyword>
<protein>
    <submittedName>
        <fullName evidence="2">Uncharacterized protein</fullName>
    </submittedName>
</protein>
<proteinExistence type="predicted"/>
<dbReference type="EMBL" id="JAHDVG010000463">
    <property type="protein sequence ID" value="KAH1185478.1"/>
    <property type="molecule type" value="Genomic_DNA"/>
</dbReference>
<comment type="caution">
    <text evidence="2">The sequence shown here is derived from an EMBL/GenBank/DDBJ whole genome shotgun (WGS) entry which is preliminary data.</text>
</comment>
<dbReference type="AlphaFoldDB" id="A0A9D3XSU4"/>
<keyword evidence="1" id="KW-0812">Transmembrane</keyword>
<evidence type="ECO:0000313" key="2">
    <source>
        <dbReference type="EMBL" id="KAH1185478.1"/>
    </source>
</evidence>
<sequence>MGRKGYFCDSWMLLRTVWLTPGKSPRAVFLCPRNQRESALNTRLTPPSTVTPEDPDHSRSFTELNGAQWMQESGHWEQLAGASFTSGLLLFIIMGVCATLANSEDLLRCPGSEFLF</sequence>
<evidence type="ECO:0000313" key="3">
    <source>
        <dbReference type="Proteomes" id="UP000827986"/>
    </source>
</evidence>
<reference evidence="2" key="1">
    <citation type="submission" date="2021-09" db="EMBL/GenBank/DDBJ databases">
        <title>The genome of Mauremys mutica provides insights into the evolution of semi-aquatic lifestyle.</title>
        <authorList>
            <person name="Gong S."/>
            <person name="Gao Y."/>
        </authorList>
    </citation>
    <scope>NUCLEOTIDE SEQUENCE</scope>
    <source>
        <strain evidence="2">MM-2020</strain>
        <tissue evidence="2">Muscle</tissue>
    </source>
</reference>
<organism evidence="2 3">
    <name type="scientific">Mauremys mutica</name>
    <name type="common">yellowpond turtle</name>
    <dbReference type="NCBI Taxonomy" id="74926"/>
    <lineage>
        <taxon>Eukaryota</taxon>
        <taxon>Metazoa</taxon>
        <taxon>Chordata</taxon>
        <taxon>Craniata</taxon>
        <taxon>Vertebrata</taxon>
        <taxon>Euteleostomi</taxon>
        <taxon>Archelosauria</taxon>
        <taxon>Testudinata</taxon>
        <taxon>Testudines</taxon>
        <taxon>Cryptodira</taxon>
        <taxon>Durocryptodira</taxon>
        <taxon>Testudinoidea</taxon>
        <taxon>Geoemydidae</taxon>
        <taxon>Geoemydinae</taxon>
        <taxon>Mauremys</taxon>
    </lineage>
</organism>
<keyword evidence="1" id="KW-1133">Transmembrane helix</keyword>